<reference evidence="1" key="5">
    <citation type="journal article" date="2021" name="G3 (Bethesda)">
        <title>Aegilops tauschii genome assembly Aet v5.0 features greater sequence contiguity and improved annotation.</title>
        <authorList>
            <person name="Wang L."/>
            <person name="Zhu T."/>
            <person name="Rodriguez J.C."/>
            <person name="Deal K.R."/>
            <person name="Dubcovsky J."/>
            <person name="McGuire P.E."/>
            <person name="Lux T."/>
            <person name="Spannagl M."/>
            <person name="Mayer K.F.X."/>
            <person name="Baldrich P."/>
            <person name="Meyers B.C."/>
            <person name="Huo N."/>
            <person name="Gu Y.Q."/>
            <person name="Zhou H."/>
            <person name="Devos K.M."/>
            <person name="Bennetzen J.L."/>
            <person name="Unver T."/>
            <person name="Budak H."/>
            <person name="Gulick P.J."/>
            <person name="Galiba G."/>
            <person name="Kalapos B."/>
            <person name="Nelson D.R."/>
            <person name="Li P."/>
            <person name="You F.M."/>
            <person name="Luo M.C."/>
            <person name="Dvorak J."/>
        </authorList>
    </citation>
    <scope>NUCLEOTIDE SEQUENCE [LARGE SCALE GENOMIC DNA]</scope>
    <source>
        <strain evidence="1">cv. AL8/78</strain>
    </source>
</reference>
<dbReference type="AlphaFoldDB" id="A0A453C624"/>
<sequence length="98" mass="11340">MPHKTFAGLCESRIPSSFSSLLYCSKSPFYPKSPPLFIAWISCLHLLPHRFHLEHMDFSPPLHQFHLQSLFPMDFIHPDHVISCLFDHGGAYHKPIID</sequence>
<evidence type="ECO:0000313" key="1">
    <source>
        <dbReference type="EnsemblPlants" id="AET2Gv20744900.13"/>
    </source>
</evidence>
<dbReference type="Gramene" id="AET2Gv20744900.13">
    <property type="protein sequence ID" value="AET2Gv20744900.13"/>
    <property type="gene ID" value="AET2Gv20744900"/>
</dbReference>
<keyword evidence="2" id="KW-1185">Reference proteome</keyword>
<dbReference type="Proteomes" id="UP000015105">
    <property type="component" value="Chromosome 2D"/>
</dbReference>
<protein>
    <submittedName>
        <fullName evidence="1">Uncharacterized protein</fullName>
    </submittedName>
</protein>
<reference evidence="2" key="2">
    <citation type="journal article" date="2017" name="Nat. Plants">
        <title>The Aegilops tauschii genome reveals multiple impacts of transposons.</title>
        <authorList>
            <person name="Zhao G."/>
            <person name="Zou C."/>
            <person name="Li K."/>
            <person name="Wang K."/>
            <person name="Li T."/>
            <person name="Gao L."/>
            <person name="Zhang X."/>
            <person name="Wang H."/>
            <person name="Yang Z."/>
            <person name="Liu X."/>
            <person name="Jiang W."/>
            <person name="Mao L."/>
            <person name="Kong X."/>
            <person name="Jiao Y."/>
            <person name="Jia J."/>
        </authorList>
    </citation>
    <scope>NUCLEOTIDE SEQUENCE [LARGE SCALE GENOMIC DNA]</scope>
    <source>
        <strain evidence="2">cv. AL8/78</strain>
    </source>
</reference>
<organism evidence="1 2">
    <name type="scientific">Aegilops tauschii subsp. strangulata</name>
    <name type="common">Goatgrass</name>
    <dbReference type="NCBI Taxonomy" id="200361"/>
    <lineage>
        <taxon>Eukaryota</taxon>
        <taxon>Viridiplantae</taxon>
        <taxon>Streptophyta</taxon>
        <taxon>Embryophyta</taxon>
        <taxon>Tracheophyta</taxon>
        <taxon>Spermatophyta</taxon>
        <taxon>Magnoliopsida</taxon>
        <taxon>Liliopsida</taxon>
        <taxon>Poales</taxon>
        <taxon>Poaceae</taxon>
        <taxon>BOP clade</taxon>
        <taxon>Pooideae</taxon>
        <taxon>Triticodae</taxon>
        <taxon>Triticeae</taxon>
        <taxon>Triticinae</taxon>
        <taxon>Aegilops</taxon>
    </lineage>
</organism>
<reference evidence="1" key="3">
    <citation type="journal article" date="2017" name="Nature">
        <title>Genome sequence of the progenitor of the wheat D genome Aegilops tauschii.</title>
        <authorList>
            <person name="Luo M.C."/>
            <person name="Gu Y.Q."/>
            <person name="Puiu D."/>
            <person name="Wang H."/>
            <person name="Twardziok S.O."/>
            <person name="Deal K.R."/>
            <person name="Huo N."/>
            <person name="Zhu T."/>
            <person name="Wang L."/>
            <person name="Wang Y."/>
            <person name="McGuire P.E."/>
            <person name="Liu S."/>
            <person name="Long H."/>
            <person name="Ramasamy R.K."/>
            <person name="Rodriguez J.C."/>
            <person name="Van S.L."/>
            <person name="Yuan L."/>
            <person name="Wang Z."/>
            <person name="Xia Z."/>
            <person name="Xiao L."/>
            <person name="Anderson O.D."/>
            <person name="Ouyang S."/>
            <person name="Liang Y."/>
            <person name="Zimin A.V."/>
            <person name="Pertea G."/>
            <person name="Qi P."/>
            <person name="Bennetzen J.L."/>
            <person name="Dai X."/>
            <person name="Dawson M.W."/>
            <person name="Muller H.G."/>
            <person name="Kugler K."/>
            <person name="Rivarola-Duarte L."/>
            <person name="Spannagl M."/>
            <person name="Mayer K.F.X."/>
            <person name="Lu F.H."/>
            <person name="Bevan M.W."/>
            <person name="Leroy P."/>
            <person name="Li P."/>
            <person name="You F.M."/>
            <person name="Sun Q."/>
            <person name="Liu Z."/>
            <person name="Lyons E."/>
            <person name="Wicker T."/>
            <person name="Salzberg S.L."/>
            <person name="Devos K.M."/>
            <person name="Dvorak J."/>
        </authorList>
    </citation>
    <scope>NUCLEOTIDE SEQUENCE [LARGE SCALE GENOMIC DNA]</scope>
    <source>
        <strain evidence="1">cv. AL8/78</strain>
    </source>
</reference>
<reference evidence="1" key="4">
    <citation type="submission" date="2019-03" db="UniProtKB">
        <authorList>
            <consortium name="EnsemblPlants"/>
        </authorList>
    </citation>
    <scope>IDENTIFICATION</scope>
</reference>
<accession>A0A453C624</accession>
<dbReference type="EnsemblPlants" id="AET2Gv20744900.13">
    <property type="protein sequence ID" value="AET2Gv20744900.13"/>
    <property type="gene ID" value="AET2Gv20744900"/>
</dbReference>
<name>A0A453C624_AEGTS</name>
<proteinExistence type="predicted"/>
<evidence type="ECO:0000313" key="2">
    <source>
        <dbReference type="Proteomes" id="UP000015105"/>
    </source>
</evidence>
<reference evidence="2" key="1">
    <citation type="journal article" date="2014" name="Science">
        <title>Ancient hybridizations among the ancestral genomes of bread wheat.</title>
        <authorList>
            <consortium name="International Wheat Genome Sequencing Consortium,"/>
            <person name="Marcussen T."/>
            <person name="Sandve S.R."/>
            <person name="Heier L."/>
            <person name="Spannagl M."/>
            <person name="Pfeifer M."/>
            <person name="Jakobsen K.S."/>
            <person name="Wulff B.B."/>
            <person name="Steuernagel B."/>
            <person name="Mayer K.F."/>
            <person name="Olsen O.A."/>
        </authorList>
    </citation>
    <scope>NUCLEOTIDE SEQUENCE [LARGE SCALE GENOMIC DNA]</scope>
    <source>
        <strain evidence="2">cv. AL8/78</strain>
    </source>
</reference>